<dbReference type="SUPFAM" id="SSF56399">
    <property type="entry name" value="ADP-ribosylation"/>
    <property type="match status" value="1"/>
</dbReference>
<dbReference type="Pfam" id="PF23252">
    <property type="entry name" value="KH_PARP14_5"/>
    <property type="match status" value="1"/>
</dbReference>
<name>A0A4X2KC79_VOMUR</name>
<dbReference type="InterPro" id="IPR057045">
    <property type="entry name" value="PARP14_KH_3"/>
</dbReference>
<dbReference type="Pfam" id="PF23085">
    <property type="entry name" value="RRM_PARP14_3"/>
    <property type="match status" value="1"/>
</dbReference>
<proteinExistence type="inferred from homology"/>
<evidence type="ECO:0000256" key="7">
    <source>
        <dbReference type="ARBA" id="ARBA00023242"/>
    </source>
</evidence>
<dbReference type="GO" id="GO:0003950">
    <property type="term" value="F:NAD+ poly-ADP-ribosyltransferase activity"/>
    <property type="evidence" value="ECO:0007669"/>
    <property type="project" value="UniProtKB-UniRule"/>
</dbReference>
<dbReference type="GO" id="GO:0005634">
    <property type="term" value="C:nucleus"/>
    <property type="evidence" value="ECO:0007669"/>
    <property type="project" value="UniProtKB-SubCell"/>
</dbReference>
<keyword evidence="6 9" id="KW-0520">NAD</keyword>
<dbReference type="Pfam" id="PF23248">
    <property type="entry name" value="KH_PARP14_2"/>
    <property type="match status" value="1"/>
</dbReference>
<dbReference type="GO" id="GO:0016567">
    <property type="term" value="P:protein ubiquitination"/>
    <property type="evidence" value="ECO:0007669"/>
    <property type="project" value="UniProtKB-UniPathway"/>
</dbReference>
<dbReference type="PROSITE" id="PS51154">
    <property type="entry name" value="MACRO"/>
    <property type="match status" value="3"/>
</dbReference>
<dbReference type="OMA" id="KCFSRTA"/>
<evidence type="ECO:0000256" key="2">
    <source>
        <dbReference type="ARBA" id="ARBA00004906"/>
    </source>
</evidence>
<dbReference type="InterPro" id="IPR052056">
    <property type="entry name" value="Mono-ARTD/PARP"/>
</dbReference>
<dbReference type="Pfam" id="PF23245">
    <property type="entry name" value="RRM_PARP14_2"/>
    <property type="match status" value="1"/>
</dbReference>
<dbReference type="InterPro" id="IPR057050">
    <property type="entry name" value="RRM_PARP14_2"/>
</dbReference>
<protein>
    <recommendedName>
        <fullName evidence="9">Poly [ADP-ribose] polymerase</fullName>
        <shortName evidence="9">PARP</shortName>
        <ecNumber evidence="9">2.4.2.-</ecNumber>
    </recommendedName>
</protein>
<dbReference type="Gene3D" id="3.30.720.50">
    <property type="match status" value="1"/>
</dbReference>
<dbReference type="InterPro" id="IPR057044">
    <property type="entry name" value="PARP14_KH_1"/>
</dbReference>
<dbReference type="InterPro" id="IPR002589">
    <property type="entry name" value="Macro_dom"/>
</dbReference>
<dbReference type="InterPro" id="IPR018123">
    <property type="entry name" value="WWE-dom_subgr"/>
</dbReference>
<reference evidence="13" key="2">
    <citation type="submission" date="2025-08" db="UniProtKB">
        <authorList>
            <consortium name="Ensembl"/>
        </authorList>
    </citation>
    <scope>IDENTIFICATION</scope>
</reference>
<reference evidence="14" key="1">
    <citation type="submission" date="2018-12" db="EMBL/GenBank/DDBJ databases">
        <authorList>
            <person name="Yazar S."/>
        </authorList>
    </citation>
    <scope>NUCLEOTIDE SEQUENCE [LARGE SCALE GENOMIC DNA]</scope>
</reference>
<dbReference type="Pfam" id="PF23254">
    <property type="entry name" value="KH_PARP14_8"/>
    <property type="match status" value="1"/>
</dbReference>
<dbReference type="GO" id="GO:0070212">
    <property type="term" value="P:protein poly-ADP-ribosylation"/>
    <property type="evidence" value="ECO:0007669"/>
    <property type="project" value="TreeGrafter"/>
</dbReference>
<evidence type="ECO:0000256" key="4">
    <source>
        <dbReference type="ARBA" id="ARBA00022679"/>
    </source>
</evidence>
<feature type="domain" description="WWE" evidence="10">
    <location>
        <begin position="1417"/>
        <end position="1493"/>
    </location>
</feature>
<evidence type="ECO:0000256" key="5">
    <source>
        <dbReference type="ARBA" id="ARBA00022695"/>
    </source>
</evidence>
<dbReference type="InterPro" id="IPR057043">
    <property type="entry name" value="PARP14_KH_2"/>
</dbReference>
<dbReference type="GO" id="GO:0005737">
    <property type="term" value="C:cytoplasm"/>
    <property type="evidence" value="ECO:0007669"/>
    <property type="project" value="TreeGrafter"/>
</dbReference>
<comment type="subcellular location">
    <subcellularLocation>
        <location evidence="1">Nucleus</location>
    </subcellularLocation>
</comment>
<dbReference type="InterPro" id="IPR004170">
    <property type="entry name" value="WWE_dom"/>
</dbReference>
<feature type="domain" description="Macro" evidence="12">
    <location>
        <begin position="907"/>
        <end position="1093"/>
    </location>
</feature>
<dbReference type="Pfam" id="PF22005">
    <property type="entry name" value="WWE_1"/>
    <property type="match status" value="1"/>
</dbReference>
<evidence type="ECO:0000256" key="8">
    <source>
        <dbReference type="ARBA" id="ARBA00024347"/>
    </source>
</evidence>
<dbReference type="CDD" id="cd01439">
    <property type="entry name" value="TCCD_inducible_PARP_like"/>
    <property type="match status" value="1"/>
</dbReference>
<dbReference type="InterPro" id="IPR057049">
    <property type="entry name" value="PARP14_KH_8"/>
</dbReference>
<dbReference type="PROSITE" id="PS51059">
    <property type="entry name" value="PARP_CATALYTIC"/>
    <property type="match status" value="1"/>
</dbReference>
<gene>
    <name evidence="13" type="primary">LOC114030361</name>
</gene>
<dbReference type="SUPFAM" id="SSF117839">
    <property type="entry name" value="WWE domain"/>
    <property type="match status" value="1"/>
</dbReference>
<feature type="domain" description="Macro" evidence="12">
    <location>
        <begin position="1119"/>
        <end position="1286"/>
    </location>
</feature>
<keyword evidence="7" id="KW-0539">Nucleus</keyword>
<dbReference type="SMART" id="SM00678">
    <property type="entry name" value="WWE"/>
    <property type="match status" value="1"/>
</dbReference>
<dbReference type="InterPro" id="IPR054596">
    <property type="entry name" value="PARP14_WWE"/>
</dbReference>
<dbReference type="Pfam" id="PF01661">
    <property type="entry name" value="Macro"/>
    <property type="match status" value="3"/>
</dbReference>
<accession>A0A4X2KC79</accession>
<evidence type="ECO:0000313" key="14">
    <source>
        <dbReference type="Proteomes" id="UP000314987"/>
    </source>
</evidence>
<dbReference type="Pfam" id="PF23084">
    <property type="entry name" value="KH_PARP14_1"/>
    <property type="match status" value="1"/>
</dbReference>
<dbReference type="Pfam" id="PF23249">
    <property type="entry name" value="KH_PARP14_3"/>
    <property type="match status" value="1"/>
</dbReference>
<dbReference type="SMART" id="SM00506">
    <property type="entry name" value="A1pp"/>
    <property type="match status" value="3"/>
</dbReference>
<dbReference type="UniPathway" id="UPA00143"/>
<dbReference type="InterPro" id="IPR057047">
    <property type="entry name" value="PARP14_KH_5"/>
</dbReference>
<dbReference type="EC" id="2.4.2.-" evidence="9"/>
<keyword evidence="5" id="KW-0548">Nucleotidyltransferase</keyword>
<evidence type="ECO:0000259" key="10">
    <source>
        <dbReference type="PROSITE" id="PS50918"/>
    </source>
</evidence>
<keyword evidence="3 9" id="KW-0328">Glycosyltransferase</keyword>
<dbReference type="InterPro" id="IPR037197">
    <property type="entry name" value="WWE_dom_sf"/>
</dbReference>
<feature type="domain" description="Macro" evidence="12">
    <location>
        <begin position="690"/>
        <end position="877"/>
    </location>
</feature>
<evidence type="ECO:0000256" key="1">
    <source>
        <dbReference type="ARBA" id="ARBA00004123"/>
    </source>
</evidence>
<dbReference type="InterPro" id="IPR057048">
    <property type="entry name" value="PARP14_KH_6"/>
</dbReference>
<reference evidence="13" key="3">
    <citation type="submission" date="2025-09" db="UniProtKB">
        <authorList>
            <consortium name="Ensembl"/>
        </authorList>
    </citation>
    <scope>IDENTIFICATION</scope>
</reference>
<dbReference type="Gene3D" id="3.40.220.10">
    <property type="entry name" value="Leucine Aminopeptidase, subunit E, domain 1"/>
    <property type="match status" value="3"/>
</dbReference>
<dbReference type="Pfam" id="PF23253">
    <property type="entry name" value="KH_PARP14_6"/>
    <property type="match status" value="1"/>
</dbReference>
<dbReference type="GO" id="GO:0010629">
    <property type="term" value="P:negative regulation of gene expression"/>
    <property type="evidence" value="ECO:0007669"/>
    <property type="project" value="TreeGrafter"/>
</dbReference>
<dbReference type="PROSITE" id="PS50918">
    <property type="entry name" value="WWE"/>
    <property type="match status" value="1"/>
</dbReference>
<dbReference type="Proteomes" id="UP000314987">
    <property type="component" value="Unassembled WGS sequence"/>
</dbReference>
<dbReference type="Pfam" id="PF00644">
    <property type="entry name" value="PARP"/>
    <property type="match status" value="1"/>
</dbReference>
<dbReference type="STRING" id="29139.ENSVURP00010007701"/>
<dbReference type="InterPro" id="IPR057046">
    <property type="entry name" value="PARP14_KH_4"/>
</dbReference>
<comment type="pathway">
    <text evidence="2">Protein modification; protein ubiquitination.</text>
</comment>
<dbReference type="CDD" id="cd02903">
    <property type="entry name" value="Macro_BAL-like"/>
    <property type="match status" value="1"/>
</dbReference>
<dbReference type="InterPro" id="IPR012317">
    <property type="entry name" value="Poly(ADP-ribose)pol_cat_dom"/>
</dbReference>
<dbReference type="Ensembl" id="ENSVURT00010008721.1">
    <property type="protein sequence ID" value="ENSVURP00010007701.1"/>
    <property type="gene ID" value="ENSVURG00010005867.1"/>
</dbReference>
<dbReference type="InterPro" id="IPR043472">
    <property type="entry name" value="Macro_dom-like"/>
</dbReference>
<dbReference type="SUPFAM" id="SSF52949">
    <property type="entry name" value="Macro domain-like"/>
    <property type="match status" value="3"/>
</dbReference>
<evidence type="ECO:0000313" key="13">
    <source>
        <dbReference type="Ensembl" id="ENSVURP00010007701.1"/>
    </source>
</evidence>
<feature type="domain" description="PARP catalytic" evidence="11">
    <location>
        <begin position="1496"/>
        <end position="1694"/>
    </location>
</feature>
<evidence type="ECO:0000256" key="3">
    <source>
        <dbReference type="ARBA" id="ARBA00022676"/>
    </source>
</evidence>
<organism evidence="13 14">
    <name type="scientific">Vombatus ursinus</name>
    <name type="common">Common wombat</name>
    <dbReference type="NCBI Taxonomy" id="29139"/>
    <lineage>
        <taxon>Eukaryota</taxon>
        <taxon>Metazoa</taxon>
        <taxon>Chordata</taxon>
        <taxon>Craniata</taxon>
        <taxon>Vertebrata</taxon>
        <taxon>Euteleostomi</taxon>
        <taxon>Mammalia</taxon>
        <taxon>Metatheria</taxon>
        <taxon>Diprotodontia</taxon>
        <taxon>Vombatidae</taxon>
        <taxon>Vombatus</taxon>
    </lineage>
</organism>
<dbReference type="GO" id="GO:0003714">
    <property type="term" value="F:transcription corepressor activity"/>
    <property type="evidence" value="ECO:0007669"/>
    <property type="project" value="TreeGrafter"/>
</dbReference>
<keyword evidence="14" id="KW-1185">Reference proteome</keyword>
<sequence>MWEPGSLTHFNESSWQKASPRTVMPIMDVFVSLKVDVSEDRDPELPLDRRLNETEDMCKGSENVPILVALKNLQDLENEYLLILLVENISGLSKTHGDFEVEVIPEVEAAVFTFLKHIGKTEYKLENVHLQVIFMSCLEMLISKEVGHPFWPFLDNSALIEFSECQVVKAILTKNLLFNNNSISMFPYYHSLGTALYGKTKQPVKLPEPIAIPLEPYLLKFLQKDNKVIGEITSSMESAHCQLTWPQPNCKEPEITPSAAITLSPSVTLVSQRTKSNIIKTWSKDVSEKFSCLMSKYQVTKYRADRVAWEAIKDSIESKSIMTEFDKSQETVIIAGRLEDMQRTEPQMRTLIEKATQKIEREKQSIRENLTMCPRRFSILHNNRLEETLHKEYPELGITYNALTKSISLSGLAADVYKAKSEILEKLQSLAQKSLHAPPQIIQFLQQVNCETFSESLFGAEKIPAAYEMEGEAVVLVASSPQVLSKAEEHMKRVLDFKCINVVDSGIVSDCQWKKLVDHLNQKYNCSSRTIIIEQQNSDTGVQIIIAGYVSPVCESYQELYEFIEKNTKIQELVTVNSLAHIQYMKEGKKQIWKTLKEKNVKCDFKTPANQRGISLSGPKGEVVRGVAMVKQALGSIYIRNFSIDIPGAKTLFKDREEFYKMEAKRKYRCTIWLQEDEDDNSGDSINGKKVHCKITLESGILLTVQEGDLTQFSADVVVNAANEDLKHCGGLAAALSKAAGPELQRNCDQIIQERGKITPGRAVVSAPGQLPYKQVIHAVGPQWKQEYAHTCVQLLKNAITESLYLARLGGHTSIALPGFTSRYFGFPLKDSAETIIQSIKENFQDSPNTHSLRKIHLVDSSVETVQALSKTAKAIFKDALLSNSSLSCTPLENQKTTLRRSTEHRNVLDSIQTSESLSILLMRGDVQDAETDIIVNSIPFDLHLHNGPLSRALLRKAGPELQEELNTFGKISVKTGHVLRTRGYNLGCRFVLHVVAPTWDGGAGNSQKIMEDIITECLETTASLSFTSITFPAIGTGNLRFPKNIFAKLILSQVLKFSSSGPLKNLKEVCFLLHPSDTDNIQAFKREFTKYTDGNTTSARVSNTSDTQDPFGTISSPELGVYQIRIGSITFQVASGDITKEETDVIVNSTDKTFVLKKGVSKAILEAAGPAVESESGNHHRNFIVTQGGNLRCKKIIHVTGGNDVKQTISQVLQECEQMKYVSVSLPAIGTGRAKKDPTHVAESIIDAIKDFAQKGSGQSVKKVKVVVFLPQLLKVFHDTMKKRISSKPTTSVLSKTKCLASQPPKKQDNLVLEKIKKSATFQVCGESKENIESTISWIQDLISKEHKSCTLSDEIIKNFGEKEYIELNELQKRLNITIDVKHGRSQIEVTGTTQDVFEASQAIQGMIKRTHLCMDEESKAEELSRTTIWEYNDNGLFKPFDKITNLHLEDARKGKKNNLVKIKNENYTVDFNTNLATNGKGHSLPVRRIKKPEVEIPNHWDEMKDQNLLLVDLPPGHQEYNQVKDKFSRTCANFTIEKIQRIQNRSLWNLYKTKKILIDEQNKHTNNEKFLFHGTDVDSVFHVNSQGFNRSYAGKNATAWGKGTYFAVNAQYSAHDTYSKPDINGKKHMYYVRVLTGDYTLGNSSLIVPPPKITQDANVLYDSVTNNVRNPTLFVIFYDNQAYPEYLITFRN</sequence>
<dbReference type="GeneTree" id="ENSGT00940000154311"/>
<dbReference type="PANTHER" id="PTHR14453:SF89">
    <property type="entry name" value="PROTEIN MONO-ADP-RIBOSYLTRANSFERASE PARP14"/>
    <property type="match status" value="1"/>
</dbReference>
<dbReference type="GO" id="GO:0008270">
    <property type="term" value="F:zinc ion binding"/>
    <property type="evidence" value="ECO:0007669"/>
    <property type="project" value="InterPro"/>
</dbReference>
<dbReference type="FunFam" id="3.90.228.10:FF:000008">
    <property type="entry name" value="Poly [ADP-ribose] polymerase"/>
    <property type="match status" value="1"/>
</dbReference>
<dbReference type="GO" id="GO:0016779">
    <property type="term" value="F:nucleotidyltransferase activity"/>
    <property type="evidence" value="ECO:0007669"/>
    <property type="project" value="UniProtKB-KW"/>
</dbReference>
<evidence type="ECO:0000256" key="9">
    <source>
        <dbReference type="RuleBase" id="RU362114"/>
    </source>
</evidence>
<evidence type="ECO:0000259" key="11">
    <source>
        <dbReference type="PROSITE" id="PS51059"/>
    </source>
</evidence>
<dbReference type="Gene3D" id="3.90.228.10">
    <property type="match status" value="1"/>
</dbReference>
<dbReference type="GO" id="GO:1990404">
    <property type="term" value="F:NAD+-protein mono-ADP-ribosyltransferase activity"/>
    <property type="evidence" value="ECO:0007669"/>
    <property type="project" value="TreeGrafter"/>
</dbReference>
<dbReference type="PANTHER" id="PTHR14453">
    <property type="entry name" value="PARP/ZINC FINGER CCCH TYPE DOMAIN CONTAINING PROTEIN"/>
    <property type="match status" value="1"/>
</dbReference>
<dbReference type="CDD" id="cd02907">
    <property type="entry name" value="Macro_Af1521_BAL-like"/>
    <property type="match status" value="1"/>
</dbReference>
<comment type="similarity">
    <text evidence="8">Belongs to the ARTD/PARP family.</text>
</comment>
<evidence type="ECO:0000259" key="12">
    <source>
        <dbReference type="PROSITE" id="PS51154"/>
    </source>
</evidence>
<evidence type="ECO:0000256" key="6">
    <source>
        <dbReference type="ARBA" id="ARBA00023027"/>
    </source>
</evidence>
<dbReference type="Pfam" id="PF23251">
    <property type="entry name" value="KH_PARP14_4"/>
    <property type="match status" value="1"/>
</dbReference>
<keyword evidence="4 9" id="KW-0808">Transferase</keyword>